<proteinExistence type="predicted"/>
<protein>
    <submittedName>
        <fullName evidence="1">Uncharacterized protein</fullName>
    </submittedName>
</protein>
<evidence type="ECO:0000313" key="2">
    <source>
        <dbReference type="Proteomes" id="UP000178184"/>
    </source>
</evidence>
<name>A0A1F6WQ34_9BACT</name>
<organism evidence="1 2">
    <name type="scientific">Candidatus Nomurabacteria bacterium RIFCSPLOWO2_01_FULL_33_17</name>
    <dbReference type="NCBI Taxonomy" id="1801764"/>
    <lineage>
        <taxon>Bacteria</taxon>
        <taxon>Candidatus Nomuraibacteriota</taxon>
    </lineage>
</organism>
<evidence type="ECO:0000313" key="1">
    <source>
        <dbReference type="EMBL" id="OGI83934.1"/>
    </source>
</evidence>
<dbReference type="AlphaFoldDB" id="A0A1F6WQ34"/>
<gene>
    <name evidence="1" type="ORF">A2903_02060</name>
</gene>
<reference evidence="1 2" key="1">
    <citation type="journal article" date="2016" name="Nat. Commun.">
        <title>Thousands of microbial genomes shed light on interconnected biogeochemical processes in an aquifer system.</title>
        <authorList>
            <person name="Anantharaman K."/>
            <person name="Brown C.T."/>
            <person name="Hug L.A."/>
            <person name="Sharon I."/>
            <person name="Castelle C.J."/>
            <person name="Probst A.J."/>
            <person name="Thomas B.C."/>
            <person name="Singh A."/>
            <person name="Wilkins M.J."/>
            <person name="Karaoz U."/>
            <person name="Brodie E.L."/>
            <person name="Williams K.H."/>
            <person name="Hubbard S.S."/>
            <person name="Banfield J.F."/>
        </authorList>
    </citation>
    <scope>NUCLEOTIDE SEQUENCE [LARGE SCALE GENOMIC DNA]</scope>
</reference>
<dbReference type="EMBL" id="MFUO01000016">
    <property type="protein sequence ID" value="OGI83934.1"/>
    <property type="molecule type" value="Genomic_DNA"/>
</dbReference>
<comment type="caution">
    <text evidence="1">The sequence shown here is derived from an EMBL/GenBank/DDBJ whole genome shotgun (WGS) entry which is preliminary data.</text>
</comment>
<feature type="non-terminal residue" evidence="1">
    <location>
        <position position="356"/>
    </location>
</feature>
<accession>A0A1F6WQ34</accession>
<sequence length="356" mass="41417">MDVNELIKTLESQGKNTLANVIAKSGNLTIDQYSKYLWDYDTQIPLEPALIQAFQMEFKRLGIDEIKGSEIIDSFEKYRTLQTAPHTGLLDSTSVPAMALHTVALESIPFDSYYVVGTFSGIPFGNDSYPGALSFNINNDFENIIDKESVYYNSFKKRQIDRIRDVENERYNRMALYENTMRDDLVYRSVIPPLFKSVYPYLNNKVKDYLKYQDGDTDFTKVMLNSVQSFSQKLFNNEKIIFVDINEVITNYLTIVLKDTDHFIYKMFFNEDTHKKVMEIWSHNAHFFYDIVKTDSGKKQVHAYIESLLLKNIHNQQEINPEKLIQKLKNDRFCPGVFLGFTVLSFLNGFQCFGSF</sequence>
<dbReference type="Proteomes" id="UP000178184">
    <property type="component" value="Unassembled WGS sequence"/>
</dbReference>